<dbReference type="Proteomes" id="UP000320042">
    <property type="component" value="Unassembled WGS sequence"/>
</dbReference>
<dbReference type="SUPFAM" id="SSF52266">
    <property type="entry name" value="SGNH hydrolase"/>
    <property type="match status" value="1"/>
</dbReference>
<protein>
    <submittedName>
        <fullName evidence="2">SGNH/GDSL hydrolase family protein</fullName>
    </submittedName>
</protein>
<name>A0A563UH67_9SPHI</name>
<evidence type="ECO:0000259" key="1">
    <source>
        <dbReference type="Pfam" id="PF13472"/>
    </source>
</evidence>
<dbReference type="PANTHER" id="PTHR30383:SF5">
    <property type="entry name" value="SGNH HYDROLASE-TYPE ESTERASE DOMAIN-CONTAINING PROTEIN"/>
    <property type="match status" value="1"/>
</dbReference>
<dbReference type="RefSeq" id="WP_146381091.1">
    <property type="nucleotide sequence ID" value="NZ_VOEJ01000002.1"/>
</dbReference>
<accession>A0A563UH67</accession>
<dbReference type="OrthoDB" id="787694at2"/>
<proteinExistence type="predicted"/>
<keyword evidence="3" id="KW-1185">Reference proteome</keyword>
<gene>
    <name evidence="2" type="ORF">FPZ43_06770</name>
</gene>
<dbReference type="Gene3D" id="3.40.50.1110">
    <property type="entry name" value="SGNH hydrolase"/>
    <property type="match status" value="1"/>
</dbReference>
<organism evidence="2 3">
    <name type="scientific">Mucilaginibacter pallidiroseus</name>
    <dbReference type="NCBI Taxonomy" id="2599295"/>
    <lineage>
        <taxon>Bacteria</taxon>
        <taxon>Pseudomonadati</taxon>
        <taxon>Bacteroidota</taxon>
        <taxon>Sphingobacteriia</taxon>
        <taxon>Sphingobacteriales</taxon>
        <taxon>Sphingobacteriaceae</taxon>
        <taxon>Mucilaginibacter</taxon>
    </lineage>
</organism>
<dbReference type="InterPro" id="IPR036514">
    <property type="entry name" value="SGNH_hydro_sf"/>
</dbReference>
<comment type="caution">
    <text evidence="2">The sequence shown here is derived from an EMBL/GenBank/DDBJ whole genome shotgun (WGS) entry which is preliminary data.</text>
</comment>
<dbReference type="Pfam" id="PF13472">
    <property type="entry name" value="Lipase_GDSL_2"/>
    <property type="match status" value="1"/>
</dbReference>
<dbReference type="Gene3D" id="2.60.120.1360">
    <property type="match status" value="1"/>
</dbReference>
<evidence type="ECO:0000313" key="3">
    <source>
        <dbReference type="Proteomes" id="UP000320042"/>
    </source>
</evidence>
<reference evidence="2 3" key="1">
    <citation type="submission" date="2019-07" db="EMBL/GenBank/DDBJ databases">
        <authorList>
            <person name="Kim J."/>
        </authorList>
    </citation>
    <scope>NUCLEOTIDE SEQUENCE [LARGE SCALE GENOMIC DNA]</scope>
    <source>
        <strain evidence="3">dk17</strain>
    </source>
</reference>
<dbReference type="InterPro" id="IPR013830">
    <property type="entry name" value="SGNH_hydro"/>
</dbReference>
<sequence length="407" mass="44510">MNINLTHNFVKRLTQHGGRLFLLAVSLVALSCSKNAPVTPETPVMPPVVTPETPADIPATYGAGNLKRWTTWKTATDSRFDFLMLGDSYTQGNYYTWRLRVKLLTAGFADGGPGYCSFGRYDPTGLYSIDGSMDEDELSFTYDPLKWAAQRENTYGPCGYVKNTAANATINVQGKVNLNTLTIIFEKHANAGNFRYRLNGGAWTTVSMTSPTQEIGSVDVDVTGLAMSSLDIEPLAAGEIFCGVHSKRSVNALAMDKVGAAGATAHDFAQNDLWKTSTQIINPELATIMFGTNEIMQNVSPADMKVDVQNIINKLREITPNCDILIMAPPETMYEKEHPQKYKTADYGNALYQVAVANNTAFINYAKVFGPFSQAQVTGGIIDTDRTHPGQVGSQMISDAMYNMLTK</sequence>
<dbReference type="CDD" id="cd00229">
    <property type="entry name" value="SGNH_hydrolase"/>
    <property type="match status" value="1"/>
</dbReference>
<keyword evidence="2" id="KW-0378">Hydrolase</keyword>
<dbReference type="InterPro" id="IPR051532">
    <property type="entry name" value="Ester_Hydrolysis_Enzymes"/>
</dbReference>
<dbReference type="EMBL" id="VOEJ01000002">
    <property type="protein sequence ID" value="TWR30633.1"/>
    <property type="molecule type" value="Genomic_DNA"/>
</dbReference>
<dbReference type="GO" id="GO:0004622">
    <property type="term" value="F:phosphatidylcholine lysophospholipase activity"/>
    <property type="evidence" value="ECO:0007669"/>
    <property type="project" value="TreeGrafter"/>
</dbReference>
<dbReference type="AlphaFoldDB" id="A0A563UH67"/>
<feature type="domain" description="SGNH hydrolase-type esterase" evidence="1">
    <location>
        <begin position="258"/>
        <end position="395"/>
    </location>
</feature>
<evidence type="ECO:0000313" key="2">
    <source>
        <dbReference type="EMBL" id="TWR30633.1"/>
    </source>
</evidence>
<dbReference type="PANTHER" id="PTHR30383">
    <property type="entry name" value="THIOESTERASE 1/PROTEASE 1/LYSOPHOSPHOLIPASE L1"/>
    <property type="match status" value="1"/>
</dbReference>